<dbReference type="KEGG" id="mtun:MTUNDRAET4_0237.1"/>
<feature type="region of interest" description="Disordered" evidence="1">
    <location>
        <begin position="1"/>
        <end position="28"/>
    </location>
</feature>
<proteinExistence type="predicted"/>
<accession>A0A4U8Z720</accession>
<organism evidence="2 3">
    <name type="scientific">Methylocella tundrae</name>
    <dbReference type="NCBI Taxonomy" id="227605"/>
    <lineage>
        <taxon>Bacteria</taxon>
        <taxon>Pseudomonadati</taxon>
        <taxon>Pseudomonadota</taxon>
        <taxon>Alphaproteobacteria</taxon>
        <taxon>Hyphomicrobiales</taxon>
        <taxon>Beijerinckiaceae</taxon>
        <taxon>Methylocella</taxon>
    </lineage>
</organism>
<evidence type="ECO:0000313" key="2">
    <source>
        <dbReference type="EMBL" id="VFU16586.1"/>
    </source>
</evidence>
<evidence type="ECO:0000313" key="3">
    <source>
        <dbReference type="Proteomes" id="UP000294360"/>
    </source>
</evidence>
<dbReference type="AlphaFoldDB" id="A0A4U8Z720"/>
<evidence type="ECO:0000256" key="1">
    <source>
        <dbReference type="SAM" id="MobiDB-lite"/>
    </source>
</evidence>
<reference evidence="2 3" key="1">
    <citation type="submission" date="2019-03" db="EMBL/GenBank/DDBJ databases">
        <authorList>
            <person name="Kox A.R. M."/>
        </authorList>
    </citation>
    <scope>NUCLEOTIDE SEQUENCE [LARGE SCALE GENOMIC DNA]</scope>
    <source>
        <strain evidence="2">MTUNDRAET4 annotated genome</strain>
        <plasmid evidence="3">2</plasmid>
    </source>
</reference>
<sequence>MRRCARSRGNPKFRETATPSRQTSVAGARAAKALPYPIGTNSAVAPFPRGHIDPA</sequence>
<name>A0A4U8Z720_METTU</name>
<dbReference type="Proteomes" id="UP000294360">
    <property type="component" value="Plasmid 2"/>
</dbReference>
<geneLocation type="plasmid" evidence="2 3">
    <name>2</name>
</geneLocation>
<keyword evidence="2" id="KW-0614">Plasmid</keyword>
<protein>
    <submittedName>
        <fullName evidence="2">Uncharacterized protein</fullName>
    </submittedName>
</protein>
<feature type="compositionally biased region" description="Basic residues" evidence="1">
    <location>
        <begin position="1"/>
        <end position="11"/>
    </location>
</feature>
<dbReference type="EMBL" id="LR536451">
    <property type="protein sequence ID" value="VFU16586.1"/>
    <property type="molecule type" value="Genomic_DNA"/>
</dbReference>
<gene>
    <name evidence="2" type="ORF">MTUNDRAET4_0237</name>
</gene>